<keyword evidence="2" id="KW-0963">Cytoplasm</keyword>
<gene>
    <name evidence="2 3" type="primary">rsfS</name>
    <name evidence="3" type="ORF">HER31_12190</name>
</gene>
<reference evidence="3 4" key="1">
    <citation type="submission" date="2020-04" db="EMBL/GenBank/DDBJ databases">
        <title>Ferrimonas sp. S7 isolated from sea water.</title>
        <authorList>
            <person name="Bae S.S."/>
            <person name="Baek K."/>
        </authorList>
    </citation>
    <scope>NUCLEOTIDE SEQUENCE [LARGE SCALE GENOMIC DNA]</scope>
    <source>
        <strain evidence="3 4">S7</strain>
    </source>
</reference>
<dbReference type="InterPro" id="IPR004394">
    <property type="entry name" value="Iojap/RsfS/C7orf30"/>
</dbReference>
<evidence type="ECO:0000313" key="4">
    <source>
        <dbReference type="Proteomes" id="UP000501602"/>
    </source>
</evidence>
<comment type="function">
    <text evidence="2">Functions as a ribosomal silencing factor. Interacts with ribosomal protein uL14 (rplN), blocking formation of intersubunit bridge B8. Prevents association of the 30S and 50S ribosomal subunits and the formation of functional ribosomes, thus repressing translation.</text>
</comment>
<organism evidence="3 4">
    <name type="scientific">Ferrimonas lipolytica</name>
    <dbReference type="NCBI Taxonomy" id="2724191"/>
    <lineage>
        <taxon>Bacteria</taxon>
        <taxon>Pseudomonadati</taxon>
        <taxon>Pseudomonadota</taxon>
        <taxon>Gammaproteobacteria</taxon>
        <taxon>Alteromonadales</taxon>
        <taxon>Ferrimonadaceae</taxon>
        <taxon>Ferrimonas</taxon>
    </lineage>
</organism>
<protein>
    <recommendedName>
        <fullName evidence="2">Ribosomal silencing factor RsfS</fullName>
    </recommendedName>
</protein>
<dbReference type="EMBL" id="CP051180">
    <property type="protein sequence ID" value="QIZ77585.1"/>
    <property type="molecule type" value="Genomic_DNA"/>
</dbReference>
<dbReference type="Pfam" id="PF02410">
    <property type="entry name" value="RsfS"/>
    <property type="match status" value="1"/>
</dbReference>
<dbReference type="PANTHER" id="PTHR21043:SF0">
    <property type="entry name" value="MITOCHONDRIAL ASSEMBLY OF RIBOSOMAL LARGE SUBUNIT PROTEIN 1"/>
    <property type="match status" value="1"/>
</dbReference>
<dbReference type="GO" id="GO:0005737">
    <property type="term" value="C:cytoplasm"/>
    <property type="evidence" value="ECO:0007669"/>
    <property type="project" value="UniProtKB-SubCell"/>
</dbReference>
<keyword evidence="2" id="KW-0678">Repressor</keyword>
<dbReference type="Gene3D" id="3.30.460.10">
    <property type="entry name" value="Beta Polymerase, domain 2"/>
    <property type="match status" value="1"/>
</dbReference>
<evidence type="ECO:0000313" key="3">
    <source>
        <dbReference type="EMBL" id="QIZ77585.1"/>
    </source>
</evidence>
<keyword evidence="2" id="KW-0810">Translation regulation</keyword>
<keyword evidence="4" id="KW-1185">Reference proteome</keyword>
<evidence type="ECO:0000256" key="1">
    <source>
        <dbReference type="ARBA" id="ARBA00010574"/>
    </source>
</evidence>
<dbReference type="PANTHER" id="PTHR21043">
    <property type="entry name" value="IOJAP SUPERFAMILY ORTHOLOG"/>
    <property type="match status" value="1"/>
</dbReference>
<dbReference type="RefSeq" id="WP_168660844.1">
    <property type="nucleotide sequence ID" value="NZ_CP051180.1"/>
</dbReference>
<dbReference type="NCBIfam" id="TIGR00090">
    <property type="entry name" value="rsfS_iojap_ybeB"/>
    <property type="match status" value="1"/>
</dbReference>
<name>A0A6H1UER5_9GAMM</name>
<dbReference type="GO" id="GO:0043023">
    <property type="term" value="F:ribosomal large subunit binding"/>
    <property type="evidence" value="ECO:0007669"/>
    <property type="project" value="TreeGrafter"/>
</dbReference>
<dbReference type="HAMAP" id="MF_01477">
    <property type="entry name" value="Iojap_RsfS"/>
    <property type="match status" value="1"/>
</dbReference>
<dbReference type="GO" id="GO:0042256">
    <property type="term" value="P:cytosolic ribosome assembly"/>
    <property type="evidence" value="ECO:0007669"/>
    <property type="project" value="UniProtKB-UniRule"/>
</dbReference>
<evidence type="ECO:0000256" key="2">
    <source>
        <dbReference type="HAMAP-Rule" id="MF_01477"/>
    </source>
</evidence>
<dbReference type="SUPFAM" id="SSF81301">
    <property type="entry name" value="Nucleotidyltransferase"/>
    <property type="match status" value="1"/>
</dbReference>
<dbReference type="GO" id="GO:0090071">
    <property type="term" value="P:negative regulation of ribosome biogenesis"/>
    <property type="evidence" value="ECO:0007669"/>
    <property type="project" value="UniProtKB-UniRule"/>
</dbReference>
<proteinExistence type="inferred from homology"/>
<sequence>MQPTELKDFVIDKIEDLKARDIVVLDVSDRSDITDFMVVCTGTSKTHVRSIAEHVGLEAKRADFAPLGIEGTQDGDWALVDLSSVVLHVMQEQTRDLYQLEKLWGAKPGN</sequence>
<comment type="subcellular location">
    <subcellularLocation>
        <location evidence="2">Cytoplasm</location>
    </subcellularLocation>
</comment>
<comment type="subunit">
    <text evidence="2">Interacts with ribosomal protein uL14 (rplN).</text>
</comment>
<dbReference type="AlphaFoldDB" id="A0A6H1UER5"/>
<comment type="similarity">
    <text evidence="1 2">Belongs to the Iojap/RsfS family.</text>
</comment>
<dbReference type="InterPro" id="IPR043519">
    <property type="entry name" value="NT_sf"/>
</dbReference>
<dbReference type="Proteomes" id="UP000501602">
    <property type="component" value="Chromosome"/>
</dbReference>
<accession>A0A6H1UER5</accession>
<dbReference type="KEGG" id="fes:HER31_12190"/>
<dbReference type="GO" id="GO:0017148">
    <property type="term" value="P:negative regulation of translation"/>
    <property type="evidence" value="ECO:0007669"/>
    <property type="project" value="UniProtKB-UniRule"/>
</dbReference>